<dbReference type="WBParaSite" id="ECPE_0001697701-mRNA-1">
    <property type="protein sequence ID" value="ECPE_0001697701-mRNA-1"/>
    <property type="gene ID" value="ECPE_0001697701"/>
</dbReference>
<dbReference type="AlphaFoldDB" id="A0A183BCJ9"/>
<proteinExistence type="predicted"/>
<dbReference type="OrthoDB" id="6279911at2759"/>
<dbReference type="EMBL" id="UZAN01066592">
    <property type="protein sequence ID" value="VDP94207.1"/>
    <property type="molecule type" value="Genomic_DNA"/>
</dbReference>
<reference evidence="3" key="1">
    <citation type="submission" date="2016-06" db="UniProtKB">
        <authorList>
            <consortium name="WormBaseParasite"/>
        </authorList>
    </citation>
    <scope>IDENTIFICATION</scope>
</reference>
<sequence>MLSKEKDPDNLAKIKRALHLLRQREASARDRDFRKKAMKQLQTEQVETLQSGKRVKFMRRGNMYSGSELSNPYNPKEAFRMHQRLVKQALLLP</sequence>
<dbReference type="Proteomes" id="UP000272942">
    <property type="component" value="Unassembled WGS sequence"/>
</dbReference>
<gene>
    <name evidence="1" type="ORF">ECPE_LOCUS16933</name>
</gene>
<evidence type="ECO:0000313" key="3">
    <source>
        <dbReference type="WBParaSite" id="ECPE_0001697701-mRNA-1"/>
    </source>
</evidence>
<evidence type="ECO:0000313" key="1">
    <source>
        <dbReference type="EMBL" id="VDP94207.1"/>
    </source>
</evidence>
<protein>
    <submittedName>
        <fullName evidence="3">PRP3 domain-containing protein</fullName>
    </submittedName>
</protein>
<keyword evidence="2" id="KW-1185">Reference proteome</keyword>
<reference evidence="1 2" key="2">
    <citation type="submission" date="2018-11" db="EMBL/GenBank/DDBJ databases">
        <authorList>
            <consortium name="Pathogen Informatics"/>
        </authorList>
    </citation>
    <scope>NUCLEOTIDE SEQUENCE [LARGE SCALE GENOMIC DNA]</scope>
    <source>
        <strain evidence="1 2">Egypt</strain>
    </source>
</reference>
<name>A0A183BCJ9_9TREM</name>
<organism evidence="3">
    <name type="scientific">Echinostoma caproni</name>
    <dbReference type="NCBI Taxonomy" id="27848"/>
    <lineage>
        <taxon>Eukaryota</taxon>
        <taxon>Metazoa</taxon>
        <taxon>Spiralia</taxon>
        <taxon>Lophotrochozoa</taxon>
        <taxon>Platyhelminthes</taxon>
        <taxon>Trematoda</taxon>
        <taxon>Digenea</taxon>
        <taxon>Plagiorchiida</taxon>
        <taxon>Echinostomata</taxon>
        <taxon>Echinostomatoidea</taxon>
        <taxon>Echinostomatidae</taxon>
        <taxon>Echinostoma</taxon>
    </lineage>
</organism>
<accession>A0A183BCJ9</accession>
<evidence type="ECO:0000313" key="2">
    <source>
        <dbReference type="Proteomes" id="UP000272942"/>
    </source>
</evidence>